<dbReference type="InterPro" id="IPR054350">
    <property type="entry name" value="PurT/PurK_preATP-grasp"/>
</dbReference>
<dbReference type="Pfam" id="PF17769">
    <property type="entry name" value="PurK_C"/>
    <property type="match status" value="1"/>
</dbReference>
<dbReference type="NCBIfam" id="TIGR01161">
    <property type="entry name" value="purK"/>
    <property type="match status" value="1"/>
</dbReference>
<evidence type="ECO:0000259" key="6">
    <source>
        <dbReference type="PROSITE" id="PS50975"/>
    </source>
</evidence>
<sequence length="394" mass="42707">MKSSLARSGMIRPGATLGVLGGGQLGLFFVLSARRMGYRTLVLDPDPASPAMVAADRSIVSPYDSEDSLRDLSDSCAAITTEFENVPARSLEFLSDRGRVRPSSTSVGTCQDRILEKTFLSSHGFPTTPFALVSREILPSQDEIRGLIPGILKTAREGYDGKGQWPIRNYEELASLVSRSATPFVLEKRLDLAREFSLLIARGNEGKTVLYPVAENHHEAGILHISSVPADITFDLERQIREIGESIARTLDYTGVLAVEYFLDTSGNLFVNELAPRPHNSGHYTLDACVASQFDQQVRALCGLPLASSRLLSPCAMGNLLGHLWSGTELPDFSSILAEPQAKLTLYGKNFPRPGRKMGHFTVLGSSAQEAAATVRSLLTGLSVKDSLSSLLEP</sequence>
<dbReference type="Gene3D" id="3.30.470.20">
    <property type="entry name" value="ATP-grasp fold, B domain"/>
    <property type="match status" value="1"/>
</dbReference>
<dbReference type="HAMAP" id="MF_01928">
    <property type="entry name" value="PurK"/>
    <property type="match status" value="1"/>
</dbReference>
<dbReference type="UniPathway" id="UPA00074">
    <property type="reaction ID" value="UER00942"/>
</dbReference>
<dbReference type="InterPro" id="IPR013815">
    <property type="entry name" value="ATP_grasp_subdomain_1"/>
</dbReference>
<dbReference type="AlphaFoldDB" id="C6I0C4"/>
<comment type="subunit">
    <text evidence="4 5">Homodimer.</text>
</comment>
<keyword evidence="2 4" id="KW-0658">Purine biosynthesis</keyword>
<dbReference type="PANTHER" id="PTHR11609:SF5">
    <property type="entry name" value="PHOSPHORIBOSYLAMINOIMIDAZOLE CARBOXYLASE"/>
    <property type="match status" value="1"/>
</dbReference>
<feature type="binding site" evidence="4">
    <location>
        <position position="113"/>
    </location>
    <ligand>
        <name>ATP</name>
        <dbReference type="ChEBI" id="CHEBI:30616"/>
    </ligand>
</feature>
<dbReference type="EC" id="6.3.4.18" evidence="4 5"/>
<dbReference type="SUPFAM" id="SSF52440">
    <property type="entry name" value="PreATP-grasp domain"/>
    <property type="match status" value="1"/>
</dbReference>
<dbReference type="NCBIfam" id="NF004677">
    <property type="entry name" value="PRK06019.1-3"/>
    <property type="match status" value="1"/>
</dbReference>
<dbReference type="GO" id="GO:0005829">
    <property type="term" value="C:cytosol"/>
    <property type="evidence" value="ECO:0007669"/>
    <property type="project" value="TreeGrafter"/>
</dbReference>
<name>C6I0C4_9BACT</name>
<dbReference type="Pfam" id="PF22660">
    <property type="entry name" value="RS_preATP-grasp-like"/>
    <property type="match status" value="1"/>
</dbReference>
<dbReference type="InterPro" id="IPR011054">
    <property type="entry name" value="Rudment_hybrid_motif"/>
</dbReference>
<comment type="catalytic activity">
    <reaction evidence="4 5">
        <text>5-amino-1-(5-phospho-beta-D-ribosyl)imidazole + hydrogencarbonate + ATP = 5-carboxyamino-1-(5-phospho-D-ribosyl)imidazole + ADP + phosphate + 2 H(+)</text>
        <dbReference type="Rhea" id="RHEA:19317"/>
        <dbReference type="ChEBI" id="CHEBI:15378"/>
        <dbReference type="ChEBI" id="CHEBI:17544"/>
        <dbReference type="ChEBI" id="CHEBI:30616"/>
        <dbReference type="ChEBI" id="CHEBI:43474"/>
        <dbReference type="ChEBI" id="CHEBI:58730"/>
        <dbReference type="ChEBI" id="CHEBI:137981"/>
        <dbReference type="ChEBI" id="CHEBI:456216"/>
        <dbReference type="EC" id="6.3.4.18"/>
    </reaction>
</comment>
<dbReference type="SUPFAM" id="SSF51246">
    <property type="entry name" value="Rudiment single hybrid motif"/>
    <property type="match status" value="1"/>
</dbReference>
<dbReference type="EMBL" id="GG693887">
    <property type="protein sequence ID" value="EES51579.1"/>
    <property type="molecule type" value="Genomic_DNA"/>
</dbReference>
<keyword evidence="1 4" id="KW-0547">Nucleotide-binding</keyword>
<comment type="similarity">
    <text evidence="4 5">Belongs to the PurK/PurT family.</text>
</comment>
<dbReference type="GO" id="GO:0034028">
    <property type="term" value="F:5-(carboxyamino)imidazole ribonucleotide synthase activity"/>
    <property type="evidence" value="ECO:0007669"/>
    <property type="project" value="UniProtKB-UniRule"/>
</dbReference>
<dbReference type="GO" id="GO:0005524">
    <property type="term" value="F:ATP binding"/>
    <property type="evidence" value="ECO:0007669"/>
    <property type="project" value="UniProtKB-UniRule"/>
</dbReference>
<accession>C6I0C4</accession>
<dbReference type="GO" id="GO:0006189">
    <property type="term" value="P:'de novo' IMP biosynthetic process"/>
    <property type="evidence" value="ECO:0007669"/>
    <property type="project" value="UniProtKB-UniRule"/>
</dbReference>
<feature type="binding site" evidence="4">
    <location>
        <position position="195"/>
    </location>
    <ligand>
        <name>ATP</name>
        <dbReference type="ChEBI" id="CHEBI:30616"/>
    </ligand>
</feature>
<dbReference type="Gene3D" id="3.40.50.20">
    <property type="match status" value="1"/>
</dbReference>
<dbReference type="SUPFAM" id="SSF56059">
    <property type="entry name" value="Glutathione synthetase ATP-binding domain-like"/>
    <property type="match status" value="1"/>
</dbReference>
<evidence type="ECO:0000256" key="2">
    <source>
        <dbReference type="ARBA" id="ARBA00022755"/>
    </source>
</evidence>
<dbReference type="InterPro" id="IPR011761">
    <property type="entry name" value="ATP-grasp"/>
</dbReference>
<reference evidence="7 8" key="1">
    <citation type="journal article" date="2009" name="Appl. Environ. Microbiol.">
        <title>Community genomic and proteomic analyses of chemoautotrophic iron-oxidizing "Leptospirillum rubarum" (Group II) and "Leptospirillum ferrodiazotrophum" (Group III) bacteria in acid mine drainage biofilms.</title>
        <authorList>
            <person name="Goltsman D.S."/>
            <person name="Denef V.J."/>
            <person name="Singer S.W."/>
            <person name="VerBerkmoes N.C."/>
            <person name="Lefsrud M."/>
            <person name="Mueller R.S."/>
            <person name="Dick G.J."/>
            <person name="Sun C.L."/>
            <person name="Wheeler K.E."/>
            <person name="Zemla A."/>
            <person name="Baker B.J."/>
            <person name="Hauser L."/>
            <person name="Land M."/>
            <person name="Shah M.B."/>
            <person name="Thelen M.P."/>
            <person name="Hettich R.L."/>
            <person name="Banfield J.F."/>
        </authorList>
    </citation>
    <scope>NUCLEOTIDE SEQUENCE [LARGE SCALE GENOMIC DNA]</scope>
</reference>
<dbReference type="GO" id="GO:0046872">
    <property type="term" value="F:metal ion binding"/>
    <property type="evidence" value="ECO:0007669"/>
    <property type="project" value="InterPro"/>
</dbReference>
<evidence type="ECO:0000313" key="8">
    <source>
        <dbReference type="Proteomes" id="UP000009374"/>
    </source>
</evidence>
<feature type="binding site" evidence="4">
    <location>
        <position position="153"/>
    </location>
    <ligand>
        <name>ATP</name>
        <dbReference type="ChEBI" id="CHEBI:30616"/>
    </ligand>
</feature>
<evidence type="ECO:0000256" key="4">
    <source>
        <dbReference type="HAMAP-Rule" id="MF_01928"/>
    </source>
</evidence>
<dbReference type="InterPro" id="IPR040686">
    <property type="entry name" value="PurK_C"/>
</dbReference>
<feature type="binding site" evidence="4">
    <location>
        <begin position="187"/>
        <end position="190"/>
    </location>
    <ligand>
        <name>ATP</name>
        <dbReference type="ChEBI" id="CHEBI:30616"/>
    </ligand>
</feature>
<dbReference type="PANTHER" id="PTHR11609">
    <property type="entry name" value="PURINE BIOSYNTHESIS PROTEIN 6/7, PUR6/7"/>
    <property type="match status" value="1"/>
</dbReference>
<comment type="pathway">
    <text evidence="4 5">Purine metabolism; IMP biosynthesis via de novo pathway; 5-amino-1-(5-phospho-D-ribosyl)imidazole-4-carboxylate from 5-amino-1-(5-phospho-D-ribosyl)imidazole (N5-CAIR route): step 1/2.</text>
</comment>
<dbReference type="GO" id="GO:0004638">
    <property type="term" value="F:phosphoribosylaminoimidazole carboxylase activity"/>
    <property type="evidence" value="ECO:0007669"/>
    <property type="project" value="InterPro"/>
</dbReference>
<protein>
    <recommendedName>
        <fullName evidence="4 5">N5-carboxyaminoimidazole ribonucleotide synthase</fullName>
        <shortName evidence="4 5">N5-CAIR synthase</shortName>
        <ecNumber evidence="4 5">6.3.4.18</ecNumber>
    </recommendedName>
    <alternativeName>
        <fullName evidence="4 5">5-(carboxyamino)imidazole ribonucleotide synthetase</fullName>
    </alternativeName>
</protein>
<dbReference type="InterPro" id="IPR003135">
    <property type="entry name" value="ATP-grasp_carboxylate-amine"/>
</dbReference>
<feature type="binding site" evidence="4">
    <location>
        <begin position="272"/>
        <end position="273"/>
    </location>
    <ligand>
        <name>ATP</name>
        <dbReference type="ChEBI" id="CHEBI:30616"/>
    </ligand>
</feature>
<dbReference type="Pfam" id="PF02222">
    <property type="entry name" value="ATP-grasp"/>
    <property type="match status" value="1"/>
</dbReference>
<evidence type="ECO:0000256" key="1">
    <source>
        <dbReference type="ARBA" id="ARBA00022741"/>
    </source>
</evidence>
<keyword evidence="3 4" id="KW-0067">ATP-binding</keyword>
<dbReference type="InterPro" id="IPR016185">
    <property type="entry name" value="PreATP-grasp_dom_sf"/>
</dbReference>
<dbReference type="InterPro" id="IPR005875">
    <property type="entry name" value="PurK"/>
</dbReference>
<evidence type="ECO:0000256" key="5">
    <source>
        <dbReference type="RuleBase" id="RU361200"/>
    </source>
</evidence>
<gene>
    <name evidence="4 5" type="primary">purK</name>
    <name evidence="7" type="ORF">UBAL3_95680016</name>
</gene>
<dbReference type="NCBIfam" id="NF004679">
    <property type="entry name" value="PRK06019.1-5"/>
    <property type="match status" value="1"/>
</dbReference>
<feature type="binding site" evidence="4">
    <location>
        <position position="218"/>
    </location>
    <ligand>
        <name>ATP</name>
        <dbReference type="ChEBI" id="CHEBI:30616"/>
    </ligand>
</feature>
<feature type="domain" description="ATP-grasp" evidence="6">
    <location>
        <begin position="117"/>
        <end position="302"/>
    </location>
</feature>
<comment type="function">
    <text evidence="4">Catalyzes the ATP-dependent conversion of 5-aminoimidazole ribonucleotide (AIR) and HCO(3)(-) to N5-carboxyaminoimidazole ribonucleotide (N5-CAIR).</text>
</comment>
<evidence type="ECO:0000256" key="3">
    <source>
        <dbReference type="ARBA" id="ARBA00022840"/>
    </source>
</evidence>
<keyword evidence="8" id="KW-1185">Reference proteome</keyword>
<dbReference type="Proteomes" id="UP000009374">
    <property type="component" value="Unassembled WGS sequence"/>
</dbReference>
<organism evidence="7 8">
    <name type="scientific">Leptospirillum ferrodiazotrophum</name>
    <dbReference type="NCBI Taxonomy" id="412449"/>
    <lineage>
        <taxon>Bacteria</taxon>
        <taxon>Pseudomonadati</taxon>
        <taxon>Nitrospirota</taxon>
        <taxon>Nitrospiria</taxon>
        <taxon>Nitrospirales</taxon>
        <taxon>Nitrospiraceae</taxon>
        <taxon>Leptospirillum</taxon>
    </lineage>
</organism>
<evidence type="ECO:0000313" key="7">
    <source>
        <dbReference type="EMBL" id="EES51579.1"/>
    </source>
</evidence>
<dbReference type="PROSITE" id="PS50975">
    <property type="entry name" value="ATP_GRASP"/>
    <property type="match status" value="1"/>
</dbReference>
<feature type="binding site" evidence="4">
    <location>
        <begin position="158"/>
        <end position="164"/>
    </location>
    <ligand>
        <name>ATP</name>
        <dbReference type="ChEBI" id="CHEBI:30616"/>
    </ligand>
</feature>
<keyword evidence="4 5" id="KW-0436">Ligase</keyword>
<comment type="function">
    <text evidence="5">Catalyzes the ATP-dependent conversion of 5-aminoimidazole ribonucleotide (AIR) and HCO(3)- to N5-carboxyaminoimidazole ribonucleotide (N5-CAIR).</text>
</comment>
<proteinExistence type="inferred from homology"/>
<dbReference type="Gene3D" id="3.30.1490.20">
    <property type="entry name" value="ATP-grasp fold, A domain"/>
    <property type="match status" value="1"/>
</dbReference>